<feature type="compositionally biased region" description="Acidic residues" evidence="1">
    <location>
        <begin position="114"/>
        <end position="129"/>
    </location>
</feature>
<evidence type="ECO:0000313" key="3">
    <source>
        <dbReference type="Proteomes" id="UP001152320"/>
    </source>
</evidence>
<organism evidence="2 3">
    <name type="scientific">Holothuria leucospilota</name>
    <name type="common">Black long sea cucumber</name>
    <name type="synonym">Mertensiothuria leucospilota</name>
    <dbReference type="NCBI Taxonomy" id="206669"/>
    <lineage>
        <taxon>Eukaryota</taxon>
        <taxon>Metazoa</taxon>
        <taxon>Echinodermata</taxon>
        <taxon>Eleutherozoa</taxon>
        <taxon>Echinozoa</taxon>
        <taxon>Holothuroidea</taxon>
        <taxon>Aspidochirotacea</taxon>
        <taxon>Aspidochirotida</taxon>
        <taxon>Holothuriidae</taxon>
        <taxon>Holothuria</taxon>
    </lineage>
</organism>
<sequence>MADFSEEVEGPLGYDFEPTMSEEQYQMMAASKATEQHEGTGSSDDEPELEEDRIGNTAWCQCGLCEAMESRVESVCCTEIGKLEEKVSERSEGSRAVTSSSSPSIPTSPLYSPSEEEEPEPYDSSDTSDDGSRSREEKLVNQKKFIIFEQSLDDLIGKMRCNQCLTPAVETSKSFKGTMVSVQLSCLNGHKITSWQSQPLLKETPCGNVLLAAAILYSGCSFSQIEQCMKFMGVQCIGKSMFYDTLRTTLIPVVNHTYLKHQAEVMQQLRGRDIWLSGDGRCDSPGYNAKYCSYTLMDSKTQQIVNTELVQVTDTTSSVAMEKKCVDKIEGNNIKVASVATDRHAGIRKLIRTDYPHITHNFDVWHFVKSLRKKLLAKAKKKDCDELTPWIQAICNHLWWCCQHCGQDAKTLREMWTSILKHIVNVHSWVDGEKFHQCAHPPLSEEETRLKCWLKAGSSTHLVLQEVVLNKTVLKDMEHLVHSCHTGALEVFHNSLLKYCPKRQEFTYPHMQARMHLAVLDHNMNINRKQAVVKRATKSTGAIGIPRFTMTYSKAQRKWVAKKVYEAKSYDYVKK</sequence>
<comment type="caution">
    <text evidence="2">The sequence shown here is derived from an EMBL/GenBank/DDBJ whole genome shotgun (WGS) entry which is preliminary data.</text>
</comment>
<reference evidence="2" key="1">
    <citation type="submission" date="2021-10" db="EMBL/GenBank/DDBJ databases">
        <title>Tropical sea cucumber genome reveals ecological adaptation and Cuvierian tubules defense mechanism.</title>
        <authorList>
            <person name="Chen T."/>
        </authorList>
    </citation>
    <scope>NUCLEOTIDE SEQUENCE</scope>
    <source>
        <strain evidence="2">Nanhai2018</strain>
        <tissue evidence="2">Muscle</tissue>
    </source>
</reference>
<name>A0A9Q1HKU0_HOLLE</name>
<gene>
    <name evidence="2" type="ORF">HOLleu_02346</name>
</gene>
<keyword evidence="3" id="KW-1185">Reference proteome</keyword>
<dbReference type="PANTHER" id="PTHR31751">
    <property type="entry name" value="SI:CH211-108C17.2-RELATED-RELATED"/>
    <property type="match status" value="1"/>
</dbReference>
<evidence type="ECO:0000256" key="1">
    <source>
        <dbReference type="SAM" id="MobiDB-lite"/>
    </source>
</evidence>
<evidence type="ECO:0000313" key="2">
    <source>
        <dbReference type="EMBL" id="KAJ8049560.1"/>
    </source>
</evidence>
<feature type="region of interest" description="Disordered" evidence="1">
    <location>
        <begin position="87"/>
        <end position="137"/>
    </location>
</feature>
<dbReference type="AlphaFoldDB" id="A0A9Q1HKU0"/>
<dbReference type="EMBL" id="JAIZAY010000001">
    <property type="protein sequence ID" value="KAJ8049560.1"/>
    <property type="molecule type" value="Genomic_DNA"/>
</dbReference>
<accession>A0A9Q1HKU0</accession>
<dbReference type="PANTHER" id="PTHR31751:SF42">
    <property type="entry name" value="PROTEIN CBG10204"/>
    <property type="match status" value="1"/>
</dbReference>
<evidence type="ECO:0008006" key="4">
    <source>
        <dbReference type="Google" id="ProtNLM"/>
    </source>
</evidence>
<feature type="region of interest" description="Disordered" evidence="1">
    <location>
        <begin position="1"/>
        <end position="52"/>
    </location>
</feature>
<protein>
    <recommendedName>
        <fullName evidence="4">Transposase</fullName>
    </recommendedName>
</protein>
<dbReference type="Proteomes" id="UP001152320">
    <property type="component" value="Chromosome 1"/>
</dbReference>
<proteinExistence type="predicted"/>
<feature type="compositionally biased region" description="Low complexity" evidence="1">
    <location>
        <begin position="99"/>
        <end position="113"/>
    </location>
</feature>
<dbReference type="OrthoDB" id="6111910at2759"/>